<dbReference type="GO" id="GO:0015889">
    <property type="term" value="P:cobalamin transport"/>
    <property type="evidence" value="ECO:0007669"/>
    <property type="project" value="TreeGrafter"/>
</dbReference>
<dbReference type="InterPro" id="IPR036942">
    <property type="entry name" value="Beta-barrel_TonB_sf"/>
</dbReference>
<keyword evidence="9 10" id="KW-0998">Cell outer membrane</keyword>
<dbReference type="AlphaFoldDB" id="A0A6J4UFA8"/>
<dbReference type="PANTHER" id="PTHR30069">
    <property type="entry name" value="TONB-DEPENDENT OUTER MEMBRANE RECEPTOR"/>
    <property type="match status" value="1"/>
</dbReference>
<dbReference type="InterPro" id="IPR037066">
    <property type="entry name" value="Plug_dom_sf"/>
</dbReference>
<evidence type="ECO:0000256" key="6">
    <source>
        <dbReference type="ARBA" id="ARBA00023065"/>
    </source>
</evidence>
<dbReference type="Pfam" id="PF00593">
    <property type="entry name" value="TonB_dep_Rec_b-barrel"/>
    <property type="match status" value="1"/>
</dbReference>
<keyword evidence="14" id="KW-0675">Receptor</keyword>
<evidence type="ECO:0000256" key="7">
    <source>
        <dbReference type="ARBA" id="ARBA00023077"/>
    </source>
</evidence>
<dbReference type="InterPro" id="IPR039426">
    <property type="entry name" value="TonB-dep_rcpt-like"/>
</dbReference>
<name>A0A6J4UFA8_9SPHN</name>
<evidence type="ECO:0000256" key="11">
    <source>
        <dbReference type="RuleBase" id="RU003357"/>
    </source>
</evidence>
<dbReference type="InterPro" id="IPR000531">
    <property type="entry name" value="Beta-barrel_TonB"/>
</dbReference>
<sequence>MILPLLFAAQAAAVPAPAPTEDARPEEIVVTASLRPIPEEESPATVTVIDEERIEALGLPLTQDLLRLVPGVSVATSGPPGTQAQVRIRGAEANHTLLLIDGIRFNDPASGNEPRFELLSNEGVRRIEVVRGPQSALYGAEAIGGVVALYTNPEKMGPDEIGTRGSALFEAGSHDFFRGSGRIGFGTSDRSLGLYGGFQRSSGIDSVGQSGERDGYENATIGGSARVQASEAVGVRFAGRYVNAISEFDGSDPLTFMRANTLDESRNQIGALRVAADIAPAGSGLNLTFGGTLLDSTNRNRLGAVRINQTEGHRRSVDALGSLDLATGPVAHRFSLAADYEDEGFRATDQSFGGGTNQERSRERTAIVGEWRASLGDRLTTDIAVRHDAFEGFANATTLRASALLDIAGPLSALVSYSEGIARPTFFDLFGFFPGRFVGNPDLKPERSRGFEAGLRYRTDHVALGLTGYRQRLRDEIVGTFNSTTFLSGVANATGTSRRQGVEIEGEWRPIDTFSVTASYSFADAEDQQVREGLLLREVRRPRHSASLGLDGRWGRIRAGAAFAYVGERQDLDFDAFPARRVTLQDYVLAEARLAYRISDRLEAFGRIANAFDADYRDVVGYETKGRTAYAGIRLAFGD</sequence>
<feature type="domain" description="TonB-dependent receptor-like beta-barrel" evidence="12">
    <location>
        <begin position="215"/>
        <end position="610"/>
    </location>
</feature>
<dbReference type="GO" id="GO:0006811">
    <property type="term" value="P:monoatomic ion transport"/>
    <property type="evidence" value="ECO:0007669"/>
    <property type="project" value="UniProtKB-KW"/>
</dbReference>
<keyword evidence="3 10" id="KW-1134">Transmembrane beta strand</keyword>
<dbReference type="Gene3D" id="2.170.130.10">
    <property type="entry name" value="TonB-dependent receptor, plug domain"/>
    <property type="match status" value="1"/>
</dbReference>
<dbReference type="GO" id="GO:0009279">
    <property type="term" value="C:cell outer membrane"/>
    <property type="evidence" value="ECO:0007669"/>
    <property type="project" value="UniProtKB-SubCell"/>
</dbReference>
<dbReference type="InterPro" id="IPR012910">
    <property type="entry name" value="Plug_dom"/>
</dbReference>
<keyword evidence="7 11" id="KW-0798">TonB box</keyword>
<evidence type="ECO:0000256" key="3">
    <source>
        <dbReference type="ARBA" id="ARBA00022452"/>
    </source>
</evidence>
<keyword evidence="2 10" id="KW-0813">Transport</keyword>
<dbReference type="SUPFAM" id="SSF56935">
    <property type="entry name" value="Porins"/>
    <property type="match status" value="1"/>
</dbReference>
<protein>
    <submittedName>
        <fullName evidence="14">Outer membrane vitamin B12 receptor BtuB</fullName>
    </submittedName>
</protein>
<feature type="domain" description="TonB-dependent receptor plug" evidence="13">
    <location>
        <begin position="39"/>
        <end position="146"/>
    </location>
</feature>
<dbReference type="EMBL" id="CADCWD010000089">
    <property type="protein sequence ID" value="CAA9546913.1"/>
    <property type="molecule type" value="Genomic_DNA"/>
</dbReference>
<evidence type="ECO:0000256" key="1">
    <source>
        <dbReference type="ARBA" id="ARBA00004571"/>
    </source>
</evidence>
<dbReference type="Pfam" id="PF07715">
    <property type="entry name" value="Plug"/>
    <property type="match status" value="1"/>
</dbReference>
<dbReference type="PROSITE" id="PS52016">
    <property type="entry name" value="TONB_DEPENDENT_REC_3"/>
    <property type="match status" value="1"/>
</dbReference>
<evidence type="ECO:0000256" key="5">
    <source>
        <dbReference type="ARBA" id="ARBA00022729"/>
    </source>
</evidence>
<dbReference type="CDD" id="cd01347">
    <property type="entry name" value="ligand_gated_channel"/>
    <property type="match status" value="1"/>
</dbReference>
<evidence type="ECO:0000256" key="9">
    <source>
        <dbReference type="ARBA" id="ARBA00023237"/>
    </source>
</evidence>
<keyword evidence="6" id="KW-0406">Ion transport</keyword>
<organism evidence="14">
    <name type="scientific">uncultured Sphingosinicella sp</name>
    <dbReference type="NCBI Taxonomy" id="478748"/>
    <lineage>
        <taxon>Bacteria</taxon>
        <taxon>Pseudomonadati</taxon>
        <taxon>Pseudomonadota</taxon>
        <taxon>Alphaproteobacteria</taxon>
        <taxon>Sphingomonadales</taxon>
        <taxon>Sphingosinicellaceae</taxon>
        <taxon>Sphingosinicella</taxon>
        <taxon>environmental samples</taxon>
    </lineage>
</organism>
<comment type="subcellular location">
    <subcellularLocation>
        <location evidence="1 10">Cell outer membrane</location>
        <topology evidence="1 10">Multi-pass membrane protein</topology>
    </subcellularLocation>
</comment>
<evidence type="ECO:0000256" key="8">
    <source>
        <dbReference type="ARBA" id="ARBA00023136"/>
    </source>
</evidence>
<dbReference type="Gene3D" id="2.40.170.20">
    <property type="entry name" value="TonB-dependent receptor, beta-barrel domain"/>
    <property type="match status" value="1"/>
</dbReference>
<dbReference type="PANTHER" id="PTHR30069:SF53">
    <property type="entry name" value="COLICIN I RECEPTOR-RELATED"/>
    <property type="match status" value="1"/>
</dbReference>
<evidence type="ECO:0000259" key="13">
    <source>
        <dbReference type="Pfam" id="PF07715"/>
    </source>
</evidence>
<reference evidence="14" key="1">
    <citation type="submission" date="2020-02" db="EMBL/GenBank/DDBJ databases">
        <authorList>
            <person name="Meier V. D."/>
        </authorList>
    </citation>
    <scope>NUCLEOTIDE SEQUENCE</scope>
    <source>
        <strain evidence="14">AVDCRST_MAG23</strain>
    </source>
</reference>
<gene>
    <name evidence="14" type="ORF">AVDCRST_MAG23-2625</name>
</gene>
<comment type="similarity">
    <text evidence="10 11">Belongs to the TonB-dependent receptor family.</text>
</comment>
<accession>A0A6J4UFA8</accession>
<evidence type="ECO:0000256" key="10">
    <source>
        <dbReference type="PROSITE-ProRule" id="PRU01360"/>
    </source>
</evidence>
<keyword evidence="8 10" id="KW-0472">Membrane</keyword>
<keyword evidence="4 10" id="KW-0812">Transmembrane</keyword>
<keyword evidence="5" id="KW-0732">Signal</keyword>
<evidence type="ECO:0000313" key="14">
    <source>
        <dbReference type="EMBL" id="CAA9546913.1"/>
    </source>
</evidence>
<evidence type="ECO:0000259" key="12">
    <source>
        <dbReference type="Pfam" id="PF00593"/>
    </source>
</evidence>
<evidence type="ECO:0000256" key="4">
    <source>
        <dbReference type="ARBA" id="ARBA00022692"/>
    </source>
</evidence>
<proteinExistence type="inferred from homology"/>
<evidence type="ECO:0000256" key="2">
    <source>
        <dbReference type="ARBA" id="ARBA00022448"/>
    </source>
</evidence>